<name>A0A6L5GUN3_9FIRM</name>
<dbReference type="AlphaFoldDB" id="A0A6L5GUN3"/>
<dbReference type="InterPro" id="IPR003171">
    <property type="entry name" value="Mehydrof_redctse-like"/>
</dbReference>
<dbReference type="Pfam" id="PF02219">
    <property type="entry name" value="MTHFR"/>
    <property type="match status" value="1"/>
</dbReference>
<evidence type="ECO:0000256" key="10">
    <source>
        <dbReference type="ARBA" id="ARBA00034478"/>
    </source>
</evidence>
<dbReference type="InterPro" id="IPR004620">
    <property type="entry name" value="MTHF_reductase_bac"/>
</dbReference>
<evidence type="ECO:0000256" key="5">
    <source>
        <dbReference type="ARBA" id="ARBA00022630"/>
    </source>
</evidence>
<reference evidence="13" key="1">
    <citation type="journal article" date="2020" name="Appl. Environ. Microbiol.">
        <title>Medium-Chain Fatty Acid Synthesis by 'Candidatus Weimeria bifida' gen. nov., sp. nov., and 'Candidatus Pseudoramibacter fermentans' sp. nov.</title>
        <authorList>
            <person name="Scarborough M.J."/>
            <person name="Myers K.S."/>
            <person name="Donohue T.J."/>
            <person name="Noguera D.R."/>
        </authorList>
    </citation>
    <scope>NUCLEOTIDE SEQUENCE</scope>
    <source>
        <strain evidence="13">EUB1.1</strain>
    </source>
</reference>
<organism evidence="13 14">
    <name type="scientific">Candidatus Pseudoramibacter fermentans</name>
    <dbReference type="NCBI Taxonomy" id="2594427"/>
    <lineage>
        <taxon>Bacteria</taxon>
        <taxon>Bacillati</taxon>
        <taxon>Bacillota</taxon>
        <taxon>Clostridia</taxon>
        <taxon>Eubacteriales</taxon>
        <taxon>Eubacteriaceae</taxon>
        <taxon>Pseudoramibacter</taxon>
    </lineage>
</organism>
<protein>
    <recommendedName>
        <fullName evidence="12">Methylenetetrahydrofolate reductase</fullName>
        <ecNumber evidence="12">1.5.1.54</ecNumber>
    </recommendedName>
</protein>
<evidence type="ECO:0000256" key="12">
    <source>
        <dbReference type="RuleBase" id="RU003862"/>
    </source>
</evidence>
<dbReference type="SUPFAM" id="SSF51730">
    <property type="entry name" value="FAD-linked oxidoreductase"/>
    <property type="match status" value="1"/>
</dbReference>
<evidence type="ECO:0000256" key="2">
    <source>
        <dbReference type="ARBA" id="ARBA00004777"/>
    </source>
</evidence>
<comment type="cofactor">
    <cofactor evidence="1 12">
        <name>FAD</name>
        <dbReference type="ChEBI" id="CHEBI:57692"/>
    </cofactor>
</comment>
<comment type="similarity">
    <text evidence="3 12">Belongs to the methylenetetrahydrofolate reductase family.</text>
</comment>
<evidence type="ECO:0000256" key="4">
    <source>
        <dbReference type="ARBA" id="ARBA00022605"/>
    </source>
</evidence>
<comment type="catalytic activity">
    <reaction evidence="11">
        <text>(6S)-5-methyl-5,6,7,8-tetrahydrofolate + NAD(+) = (6R)-5,10-methylene-5,6,7,8-tetrahydrofolate + NADH + H(+)</text>
        <dbReference type="Rhea" id="RHEA:19821"/>
        <dbReference type="ChEBI" id="CHEBI:15378"/>
        <dbReference type="ChEBI" id="CHEBI:15636"/>
        <dbReference type="ChEBI" id="CHEBI:18608"/>
        <dbReference type="ChEBI" id="CHEBI:57540"/>
        <dbReference type="ChEBI" id="CHEBI:57945"/>
        <dbReference type="EC" id="1.5.1.54"/>
    </reaction>
    <physiologicalReaction direction="right-to-left" evidence="11">
        <dbReference type="Rhea" id="RHEA:19823"/>
    </physiologicalReaction>
</comment>
<keyword evidence="5 12" id="KW-0285">Flavoprotein</keyword>
<keyword evidence="8" id="KW-0520">NAD</keyword>
<accession>A0A6L5GUN3</accession>
<dbReference type="UniPathway" id="UPA00193"/>
<keyword evidence="4" id="KW-0028">Amino-acid biosynthesis</keyword>
<dbReference type="PANTHER" id="PTHR45754:SF3">
    <property type="entry name" value="METHYLENETETRAHYDROFOLATE REDUCTASE (NADPH)"/>
    <property type="match status" value="1"/>
</dbReference>
<evidence type="ECO:0000256" key="6">
    <source>
        <dbReference type="ARBA" id="ARBA00022827"/>
    </source>
</evidence>
<evidence type="ECO:0000256" key="1">
    <source>
        <dbReference type="ARBA" id="ARBA00001974"/>
    </source>
</evidence>
<keyword evidence="9" id="KW-0486">Methionine biosynthesis</keyword>
<comment type="pathway">
    <text evidence="10">Amino-acid biosynthesis; L-methionine biosynthesis via de novo pathway.</text>
</comment>
<dbReference type="NCBIfam" id="TIGR00676">
    <property type="entry name" value="fadh2"/>
    <property type="match status" value="1"/>
</dbReference>
<evidence type="ECO:0000256" key="9">
    <source>
        <dbReference type="ARBA" id="ARBA00023167"/>
    </source>
</evidence>
<gene>
    <name evidence="13" type="primary">metF</name>
    <name evidence="13" type="ORF">FRC53_09075</name>
</gene>
<dbReference type="EC" id="1.5.1.54" evidence="12"/>
<keyword evidence="7 12" id="KW-0560">Oxidoreductase</keyword>
<evidence type="ECO:0000256" key="8">
    <source>
        <dbReference type="ARBA" id="ARBA00023027"/>
    </source>
</evidence>
<dbReference type="EMBL" id="VOGB01000005">
    <property type="protein sequence ID" value="MQM73546.1"/>
    <property type="molecule type" value="Genomic_DNA"/>
</dbReference>
<comment type="caution">
    <text evidence="13">The sequence shown here is derived from an EMBL/GenBank/DDBJ whole genome shotgun (WGS) entry which is preliminary data.</text>
</comment>
<evidence type="ECO:0000313" key="14">
    <source>
        <dbReference type="Proteomes" id="UP000473648"/>
    </source>
</evidence>
<dbReference type="GO" id="GO:0106312">
    <property type="term" value="F:methylenetetrahydrofolate reductase (NADH) activity"/>
    <property type="evidence" value="ECO:0007669"/>
    <property type="project" value="UniProtKB-EC"/>
</dbReference>
<dbReference type="InterPro" id="IPR029041">
    <property type="entry name" value="FAD-linked_oxidoreductase-like"/>
</dbReference>
<comment type="pathway">
    <text evidence="2 12">One-carbon metabolism; tetrahydrofolate interconversion.</text>
</comment>
<dbReference type="GO" id="GO:0071949">
    <property type="term" value="F:FAD binding"/>
    <property type="evidence" value="ECO:0007669"/>
    <property type="project" value="TreeGrafter"/>
</dbReference>
<evidence type="ECO:0000256" key="7">
    <source>
        <dbReference type="ARBA" id="ARBA00023002"/>
    </source>
</evidence>
<dbReference type="GO" id="GO:0009086">
    <property type="term" value="P:methionine biosynthetic process"/>
    <property type="evidence" value="ECO:0007669"/>
    <property type="project" value="UniProtKB-KW"/>
</dbReference>
<keyword evidence="6 12" id="KW-0274">FAD</keyword>
<dbReference type="GO" id="GO:0005829">
    <property type="term" value="C:cytosol"/>
    <property type="evidence" value="ECO:0007669"/>
    <property type="project" value="InterPro"/>
</dbReference>
<dbReference type="Gene3D" id="3.20.20.220">
    <property type="match status" value="1"/>
</dbReference>
<keyword evidence="14" id="KW-1185">Reference proteome</keyword>
<dbReference type="GO" id="GO:0035999">
    <property type="term" value="P:tetrahydrofolate interconversion"/>
    <property type="evidence" value="ECO:0007669"/>
    <property type="project" value="UniProtKB-UniPathway"/>
</dbReference>
<dbReference type="CDD" id="cd00537">
    <property type="entry name" value="MTHFR"/>
    <property type="match status" value="1"/>
</dbReference>
<sequence length="286" mass="31795">MKLSEQFKVDRPMLSFEVFPPKTEARFEPIMSAVEEIAKLDPAYMSVTYGAGGGRSQYTVDIAKSIKAMNVTPLAHLTCVSSDKTTIQTQLTALKAAGIENILALRGDLPKDYVPGEYRHASELIDEIHRFDGEFCIGGACYPEGHPESARQKDDIQHLKEKVDCGCEFLTTQMFFDNDLFYNFMYKIREAGINVPIIAGIMPVTNAAQISRIVDLSGAFMPQSFLNIVDHFRDDPASIYEAGIAYATEQIVDLFANGINHVHVYSMNKPDVAADIQNNLKSILDK</sequence>
<evidence type="ECO:0000256" key="3">
    <source>
        <dbReference type="ARBA" id="ARBA00006743"/>
    </source>
</evidence>
<evidence type="ECO:0000313" key="13">
    <source>
        <dbReference type="EMBL" id="MQM73546.1"/>
    </source>
</evidence>
<proteinExistence type="inferred from homology"/>
<dbReference type="Proteomes" id="UP000473648">
    <property type="component" value="Unassembled WGS sequence"/>
</dbReference>
<evidence type="ECO:0000256" key="11">
    <source>
        <dbReference type="ARBA" id="ARBA00048628"/>
    </source>
</evidence>
<dbReference type="PANTHER" id="PTHR45754">
    <property type="entry name" value="METHYLENETETRAHYDROFOLATE REDUCTASE"/>
    <property type="match status" value="1"/>
</dbReference>